<dbReference type="SUPFAM" id="SSF140478">
    <property type="entry name" value="LemA-like"/>
    <property type="match status" value="1"/>
</dbReference>
<evidence type="ECO:0000256" key="6">
    <source>
        <dbReference type="SAM" id="Phobius"/>
    </source>
</evidence>
<keyword evidence="4 6" id="KW-1133">Transmembrane helix</keyword>
<dbReference type="GO" id="GO:0016020">
    <property type="term" value="C:membrane"/>
    <property type="evidence" value="ECO:0007669"/>
    <property type="project" value="UniProtKB-SubCell"/>
</dbReference>
<comment type="similarity">
    <text evidence="2">Belongs to the LemA family.</text>
</comment>
<dbReference type="EMBL" id="LNQE01001461">
    <property type="protein sequence ID" value="KUG17123.1"/>
    <property type="molecule type" value="Genomic_DNA"/>
</dbReference>
<protein>
    <submittedName>
        <fullName evidence="7">Lema protein</fullName>
    </submittedName>
</protein>
<keyword evidence="3 6" id="KW-0812">Transmembrane</keyword>
<evidence type="ECO:0000256" key="4">
    <source>
        <dbReference type="ARBA" id="ARBA00022989"/>
    </source>
</evidence>
<sequence length="206" mass="23761">MQIRCIIQLMIDSLMLLIILAVLLLVAGYFVMTYNRLQSLRNGADATLSQIKVAMKKRLDTIEQLVDSIESYAHFERQTLEKITGMRSGLQEAGAQELGRVEKESRGVLGNIRLVAESYPDLKTSQATINSMNAIRELEDEIARHRYTYNNIVQEFNTMRDTFPSRWIAASMPRLDYLSFEEDELRRAGYYTGEETEPSRPKVEWK</sequence>
<comment type="caution">
    <text evidence="7">The sequence shown here is derived from an EMBL/GenBank/DDBJ whole genome shotgun (WGS) entry which is preliminary data.</text>
</comment>
<accession>A0A0W8F9P3</accession>
<evidence type="ECO:0000256" key="3">
    <source>
        <dbReference type="ARBA" id="ARBA00022692"/>
    </source>
</evidence>
<dbReference type="Pfam" id="PF04011">
    <property type="entry name" value="LemA"/>
    <property type="match status" value="1"/>
</dbReference>
<evidence type="ECO:0000256" key="5">
    <source>
        <dbReference type="ARBA" id="ARBA00023136"/>
    </source>
</evidence>
<gene>
    <name evidence="7" type="ORF">ASZ90_013196</name>
</gene>
<evidence type="ECO:0000256" key="1">
    <source>
        <dbReference type="ARBA" id="ARBA00004167"/>
    </source>
</evidence>
<name>A0A0W8F9P3_9ZZZZ</name>
<comment type="subcellular location">
    <subcellularLocation>
        <location evidence="1">Membrane</location>
        <topology evidence="1">Single-pass membrane protein</topology>
    </subcellularLocation>
</comment>
<keyword evidence="5 6" id="KW-0472">Membrane</keyword>
<dbReference type="Gene3D" id="1.20.1440.20">
    <property type="entry name" value="LemA-like domain"/>
    <property type="match status" value="1"/>
</dbReference>
<dbReference type="AlphaFoldDB" id="A0A0W8F9P3"/>
<dbReference type="InterPro" id="IPR007156">
    <property type="entry name" value="MamQ_LemA"/>
</dbReference>
<evidence type="ECO:0000313" key="7">
    <source>
        <dbReference type="EMBL" id="KUG17123.1"/>
    </source>
</evidence>
<dbReference type="InterPro" id="IPR023353">
    <property type="entry name" value="LemA-like_dom_sf"/>
</dbReference>
<feature type="transmembrane region" description="Helical" evidence="6">
    <location>
        <begin position="6"/>
        <end position="31"/>
    </location>
</feature>
<proteinExistence type="inferred from homology"/>
<reference evidence="7" key="1">
    <citation type="journal article" date="2015" name="Proc. Natl. Acad. Sci. U.S.A.">
        <title>Networks of energetic and metabolic interactions define dynamics in microbial communities.</title>
        <authorList>
            <person name="Embree M."/>
            <person name="Liu J.K."/>
            <person name="Al-Bassam M.M."/>
            <person name="Zengler K."/>
        </authorList>
    </citation>
    <scope>NUCLEOTIDE SEQUENCE</scope>
</reference>
<dbReference type="PANTHER" id="PTHR34478:SF1">
    <property type="entry name" value="PROTEIN LEMA"/>
    <property type="match status" value="1"/>
</dbReference>
<evidence type="ECO:0000256" key="2">
    <source>
        <dbReference type="ARBA" id="ARBA00008854"/>
    </source>
</evidence>
<dbReference type="PANTHER" id="PTHR34478">
    <property type="entry name" value="PROTEIN LEMA"/>
    <property type="match status" value="1"/>
</dbReference>
<organism evidence="7">
    <name type="scientific">hydrocarbon metagenome</name>
    <dbReference type="NCBI Taxonomy" id="938273"/>
    <lineage>
        <taxon>unclassified sequences</taxon>
        <taxon>metagenomes</taxon>
        <taxon>ecological metagenomes</taxon>
    </lineage>
</organism>